<dbReference type="GO" id="GO:0005789">
    <property type="term" value="C:endoplasmic reticulum membrane"/>
    <property type="evidence" value="ECO:0007669"/>
    <property type="project" value="UniProtKB-SubCell"/>
</dbReference>
<protein>
    <recommendedName>
        <fullName evidence="12 13">GPI alpha-1,4-mannosyltransferase I, catalytic subunit</fullName>
        <ecNumber evidence="13">2.4.1.-</ecNumber>
    </recommendedName>
    <alternativeName>
        <fullName evidence="13">GPI mannosyltransferase I</fullName>
    </alternativeName>
</protein>
<feature type="transmembrane region" description="Helical" evidence="13">
    <location>
        <begin position="125"/>
        <end position="145"/>
    </location>
</feature>
<name>A0AAV2AN40_9ARAC</name>
<feature type="transmembrane region" description="Helical" evidence="13">
    <location>
        <begin position="336"/>
        <end position="357"/>
    </location>
</feature>
<dbReference type="GO" id="GO:0051751">
    <property type="term" value="F:alpha-1,4-mannosyltransferase activity"/>
    <property type="evidence" value="ECO:0007669"/>
    <property type="project" value="InterPro"/>
</dbReference>
<reference evidence="15 16" key="1">
    <citation type="submission" date="2024-04" db="EMBL/GenBank/DDBJ databases">
        <authorList>
            <person name="Rising A."/>
            <person name="Reimegard J."/>
            <person name="Sonavane S."/>
            <person name="Akerstrom W."/>
            <person name="Nylinder S."/>
            <person name="Hedman E."/>
            <person name="Kallberg Y."/>
        </authorList>
    </citation>
    <scope>NUCLEOTIDE SEQUENCE [LARGE SCALE GENOMIC DNA]</scope>
</reference>
<organism evidence="15 16">
    <name type="scientific">Larinioides sclopetarius</name>
    <dbReference type="NCBI Taxonomy" id="280406"/>
    <lineage>
        <taxon>Eukaryota</taxon>
        <taxon>Metazoa</taxon>
        <taxon>Ecdysozoa</taxon>
        <taxon>Arthropoda</taxon>
        <taxon>Chelicerata</taxon>
        <taxon>Arachnida</taxon>
        <taxon>Araneae</taxon>
        <taxon>Araneomorphae</taxon>
        <taxon>Entelegynae</taxon>
        <taxon>Araneoidea</taxon>
        <taxon>Araneidae</taxon>
        <taxon>Larinioides</taxon>
    </lineage>
</organism>
<dbReference type="GO" id="GO:0006506">
    <property type="term" value="P:GPI anchor biosynthetic process"/>
    <property type="evidence" value="ECO:0007669"/>
    <property type="project" value="UniProtKB-KW"/>
</dbReference>
<keyword evidence="8 13" id="KW-0256">Endoplasmic reticulum</keyword>
<keyword evidence="4 13" id="KW-0337">GPI-anchor biosynthesis</keyword>
<feature type="transmembrane region" description="Helical" evidence="13">
    <location>
        <begin position="203"/>
        <end position="224"/>
    </location>
</feature>
<keyword evidence="16" id="KW-1185">Reference proteome</keyword>
<evidence type="ECO:0000256" key="2">
    <source>
        <dbReference type="ARBA" id="ARBA00004687"/>
    </source>
</evidence>
<sequence length="400" mass="46883">MNIKLHFAFALLLRLILILFGCIQDTFLEVKYTDIDYFVFTDAARHVSEGSSPFKRHTYRYTPFLSYLLLPNIWISEFYGKIFFSMLDIFTSMLMYRVQKQAGFATDICRLCTFLWLYNPLPMVISTRGNAESMMTFLILLSIYFQQVRRPLMFGLVYGISVHFKIYPCIYALSFYFTFSSTNLTLSSWQKAKALLYPCQEKIIFTLSSLFGFAFPTMISFVLCGNEYVNEALLYHLIRKDIRHNFSPYFYLLYLSELLSPKLSAFLSFIALVIQGLLIILVSWVFVSPQMLPVSMFLQTFIFVTFNKVCTSQYFLWYLCLLPLSFPLLEISMTKLIWLFFIWCLGQGLWLLPAYYLEFQGENTFILLCIAGLLFFAINVSIICLFIKYLKLSDKQLKNK</sequence>
<keyword evidence="14" id="KW-0732">Signal</keyword>
<evidence type="ECO:0000256" key="14">
    <source>
        <dbReference type="SAM" id="SignalP"/>
    </source>
</evidence>
<comment type="subcellular location">
    <subcellularLocation>
        <location evidence="1 13">Endoplasmic reticulum membrane</location>
        <topology evidence="1 13">Multi-pass membrane protein</topology>
    </subcellularLocation>
</comment>
<feature type="transmembrane region" description="Helical" evidence="13">
    <location>
        <begin position="152"/>
        <end position="179"/>
    </location>
</feature>
<evidence type="ECO:0000313" key="15">
    <source>
        <dbReference type="EMBL" id="CAL1284745.1"/>
    </source>
</evidence>
<dbReference type="EMBL" id="CAXIEN010000182">
    <property type="protein sequence ID" value="CAL1284745.1"/>
    <property type="molecule type" value="Genomic_DNA"/>
</dbReference>
<gene>
    <name evidence="15" type="ORF">LARSCL_LOCUS13311</name>
</gene>
<evidence type="ECO:0000256" key="13">
    <source>
        <dbReference type="RuleBase" id="RU365064"/>
    </source>
</evidence>
<evidence type="ECO:0000256" key="12">
    <source>
        <dbReference type="ARBA" id="ARBA00093608"/>
    </source>
</evidence>
<feature type="transmembrane region" description="Helical" evidence="13">
    <location>
        <begin position="363"/>
        <end position="390"/>
    </location>
</feature>
<evidence type="ECO:0000256" key="6">
    <source>
        <dbReference type="ARBA" id="ARBA00022679"/>
    </source>
</evidence>
<accession>A0AAV2AN40</accession>
<dbReference type="InterPro" id="IPR007704">
    <property type="entry name" value="PIG-M"/>
</dbReference>
<evidence type="ECO:0000256" key="11">
    <source>
        <dbReference type="ARBA" id="ARBA00093408"/>
    </source>
</evidence>
<evidence type="ECO:0000313" key="16">
    <source>
        <dbReference type="Proteomes" id="UP001497382"/>
    </source>
</evidence>
<feature type="transmembrane region" description="Helical" evidence="13">
    <location>
        <begin position="298"/>
        <end position="324"/>
    </location>
</feature>
<evidence type="ECO:0000256" key="1">
    <source>
        <dbReference type="ARBA" id="ARBA00004477"/>
    </source>
</evidence>
<dbReference type="AlphaFoldDB" id="A0AAV2AN40"/>
<dbReference type="GO" id="GO:0004376">
    <property type="term" value="F:GPI mannosyltransferase activity"/>
    <property type="evidence" value="ECO:0007669"/>
    <property type="project" value="InterPro"/>
</dbReference>
<dbReference type="GO" id="GO:1990529">
    <property type="term" value="C:glycosylphosphatidylinositol-mannosyltransferase I complex"/>
    <property type="evidence" value="ECO:0007669"/>
    <property type="project" value="TreeGrafter"/>
</dbReference>
<proteinExistence type="inferred from homology"/>
<comment type="caution">
    <text evidence="15">The sequence shown here is derived from an EMBL/GenBank/DDBJ whole genome shotgun (WGS) entry which is preliminary data.</text>
</comment>
<feature type="transmembrane region" description="Helical" evidence="13">
    <location>
        <begin position="64"/>
        <end position="90"/>
    </location>
</feature>
<keyword evidence="10 13" id="KW-0472">Membrane</keyword>
<feature type="transmembrane region" description="Helical" evidence="13">
    <location>
        <begin position="263"/>
        <end position="286"/>
    </location>
</feature>
<evidence type="ECO:0000256" key="4">
    <source>
        <dbReference type="ARBA" id="ARBA00022502"/>
    </source>
</evidence>
<evidence type="ECO:0000256" key="10">
    <source>
        <dbReference type="ARBA" id="ARBA00023136"/>
    </source>
</evidence>
<evidence type="ECO:0000256" key="9">
    <source>
        <dbReference type="ARBA" id="ARBA00022989"/>
    </source>
</evidence>
<keyword evidence="9 13" id="KW-1133">Transmembrane helix</keyword>
<comment type="similarity">
    <text evidence="3 13">Belongs to the PIGM family.</text>
</comment>
<evidence type="ECO:0000256" key="8">
    <source>
        <dbReference type="ARBA" id="ARBA00022824"/>
    </source>
</evidence>
<keyword evidence="7 13" id="KW-0812">Transmembrane</keyword>
<dbReference type="PANTHER" id="PTHR12886:SF0">
    <property type="entry name" value="GPI MANNOSYLTRANSFERASE 1"/>
    <property type="match status" value="1"/>
</dbReference>
<feature type="signal peptide" evidence="14">
    <location>
        <begin position="1"/>
        <end position="28"/>
    </location>
</feature>
<evidence type="ECO:0000256" key="5">
    <source>
        <dbReference type="ARBA" id="ARBA00022676"/>
    </source>
</evidence>
<dbReference type="EC" id="2.4.1.-" evidence="13"/>
<evidence type="ECO:0000256" key="7">
    <source>
        <dbReference type="ARBA" id="ARBA00022692"/>
    </source>
</evidence>
<comment type="pathway">
    <text evidence="2 13">Glycolipid biosynthesis; glycosylphosphatidylinositol-anchor biosynthesis.</text>
</comment>
<dbReference type="Proteomes" id="UP001497382">
    <property type="component" value="Unassembled WGS sequence"/>
</dbReference>
<feature type="chain" id="PRO_5043382349" description="GPI alpha-1,4-mannosyltransferase I, catalytic subunit" evidence="14">
    <location>
        <begin position="29"/>
        <end position="400"/>
    </location>
</feature>
<dbReference type="Pfam" id="PF05007">
    <property type="entry name" value="Mannosyl_trans"/>
    <property type="match status" value="1"/>
</dbReference>
<dbReference type="PANTHER" id="PTHR12886">
    <property type="entry name" value="PIG-M MANNOSYLTRANSFERASE"/>
    <property type="match status" value="1"/>
</dbReference>
<keyword evidence="6 13" id="KW-0808">Transferase</keyword>
<keyword evidence="5 13" id="KW-0328">Glycosyltransferase</keyword>
<evidence type="ECO:0000256" key="3">
    <source>
        <dbReference type="ARBA" id="ARBA00011071"/>
    </source>
</evidence>
<comment type="function">
    <text evidence="11 13">Catalytic subunit of the glycosylphosphatidylinositol-mannosyltransferase I complex which catalyzes the transfer of the first mannose, via an alpha-1,4 bond from a dolichol-phosphate-mannose (Dol-P-Man) to the glucosaminyl acyl phosphatidylinositol (GlcN-(acyl)PI) intermediate to generate alpha-D-Man-(1-&gt;4)-alpha-D-GlcN-(1-&gt;6)-(1-radyl,2-acyl-sn-glycero-3-phospho)-2-acyl-inositol and participates in the sixth step of the glycosylphosphatidylinositol-anchor biosynthesis.</text>
</comment>